<name>A0ABX8TF52_9CAUL</name>
<dbReference type="EMBL" id="CP080034">
    <property type="protein sequence ID" value="QYC09815.1"/>
    <property type="molecule type" value="Genomic_DNA"/>
</dbReference>
<protein>
    <recommendedName>
        <fullName evidence="5">Acetyltransferase</fullName>
    </recommendedName>
</protein>
<evidence type="ECO:0008006" key="5">
    <source>
        <dbReference type="Google" id="ProtNLM"/>
    </source>
</evidence>
<evidence type="ECO:0000256" key="2">
    <source>
        <dbReference type="ARBA" id="ARBA00023315"/>
    </source>
</evidence>
<accession>A0ABX8TF52</accession>
<dbReference type="PROSITE" id="PS00101">
    <property type="entry name" value="HEXAPEP_TRANSFERASES"/>
    <property type="match status" value="1"/>
</dbReference>
<sequence length="179" mass="19048">MIRSILRPLYRRLMRRLAVRRNVAFESDLQVGAGCFINAVDQLTIGPKVAIGTNVWISCNGSIGAGVLIGSQVGIVSRYEHNLGQIGVMISQATTLGAPESRARDARDEVHIGDDVWIGFNATILSGVTIGRGAIIAAGSVVSRDVDAYAVVAGNPARPVSERMTTSDRIHHERGLASS</sequence>
<reference evidence="3 4" key="1">
    <citation type="submission" date="2021-07" db="EMBL/GenBank/DDBJ databases">
        <title>Isolation and characterization of bacteria from a gold mining with a capacity of golden bioaccumulation.</title>
        <authorList>
            <person name="Yang X.J."/>
        </authorList>
    </citation>
    <scope>NUCLEOTIDE SEQUENCE [LARGE SCALE GENOMIC DNA]</scope>
    <source>
        <strain evidence="3 4">Au29</strain>
    </source>
</reference>
<dbReference type="Proteomes" id="UP000824334">
    <property type="component" value="Chromosome"/>
</dbReference>
<organism evidence="3 4">
    <name type="scientific">Brevundimonas nasdae</name>
    <dbReference type="NCBI Taxonomy" id="172043"/>
    <lineage>
        <taxon>Bacteria</taxon>
        <taxon>Pseudomonadati</taxon>
        <taxon>Pseudomonadota</taxon>
        <taxon>Alphaproteobacteria</taxon>
        <taxon>Caulobacterales</taxon>
        <taxon>Caulobacteraceae</taxon>
        <taxon>Brevundimonas</taxon>
    </lineage>
</organism>
<dbReference type="PANTHER" id="PTHR43300">
    <property type="entry name" value="ACETYLTRANSFERASE"/>
    <property type="match status" value="1"/>
</dbReference>
<dbReference type="Pfam" id="PF00132">
    <property type="entry name" value="Hexapep"/>
    <property type="match status" value="1"/>
</dbReference>
<evidence type="ECO:0000313" key="4">
    <source>
        <dbReference type="Proteomes" id="UP000824334"/>
    </source>
</evidence>
<dbReference type="InterPro" id="IPR001451">
    <property type="entry name" value="Hexapep"/>
</dbReference>
<dbReference type="InterPro" id="IPR050179">
    <property type="entry name" value="Trans_hexapeptide_repeat"/>
</dbReference>
<keyword evidence="2" id="KW-0808">Transferase</keyword>
<proteinExistence type="inferred from homology"/>
<gene>
    <name evidence="3" type="ORF">KWG56_14745</name>
</gene>
<evidence type="ECO:0000256" key="1">
    <source>
        <dbReference type="ARBA" id="ARBA00007274"/>
    </source>
</evidence>
<evidence type="ECO:0000313" key="3">
    <source>
        <dbReference type="EMBL" id="QYC09815.1"/>
    </source>
</evidence>
<dbReference type="InterPro" id="IPR018357">
    <property type="entry name" value="Hexapep_transf_CS"/>
</dbReference>
<comment type="similarity">
    <text evidence="1">Belongs to the transferase hexapeptide repeat family.</text>
</comment>
<keyword evidence="4" id="KW-1185">Reference proteome</keyword>
<keyword evidence="2" id="KW-0012">Acyltransferase</keyword>
<dbReference type="PANTHER" id="PTHR43300:SF11">
    <property type="entry name" value="ACETYLTRANSFERASE RV3034C-RELATED"/>
    <property type="match status" value="1"/>
</dbReference>